<accession>A0ABQ3YS13</accession>
<keyword evidence="5" id="KW-1133">Transmembrane helix</keyword>
<dbReference type="PANTHER" id="PTHR46580:SF4">
    <property type="entry name" value="ATP_GTP-BINDING PROTEIN"/>
    <property type="match status" value="1"/>
</dbReference>
<feature type="region of interest" description="Disordered" evidence="4">
    <location>
        <begin position="1014"/>
        <end position="1055"/>
    </location>
</feature>
<dbReference type="InterPro" id="IPR013517">
    <property type="entry name" value="FG-GAP"/>
</dbReference>
<protein>
    <recommendedName>
        <fullName evidence="6">Bacterial Ig-like domain-containing protein</fullName>
    </recommendedName>
</protein>
<dbReference type="Gene3D" id="2.30.30.100">
    <property type="match status" value="6"/>
</dbReference>
<keyword evidence="5" id="KW-0812">Transmembrane</keyword>
<keyword evidence="3" id="KW-0325">Glycoprotein</keyword>
<keyword evidence="8" id="KW-1185">Reference proteome</keyword>
<sequence length="1177" mass="115121">MAAWVMLPTAAAQAGYATKVAYPTGSFPIGVAAGDFNGDNRPDVAVVNVNSDNVSVLLATGGGAFANKVDYSTLVAPIGVATGDFNGDNKLDLAVTSNGASMVSVLLGVGDGTFGTRVNYAVASASVGVVVGDFNNDTKLDLAVAASSAVVVSVLLGAGDGTFGTSVNYTAGSSPYALAVGDFNQDGKPDLVVTNGGTNSVSVLLGNGNGTFAAKVDYTTGNYPFAVQVGDFDQDGKPDLAVSNLNSATVSVLLGNGNGTFAAKVDYTTGTNPSGMALDDFNSDGKLDIVVANRNANTVSVLSGNGAGAFAAKADSPAGMFPWGIAVADFDQDGKPDFAVSNFISNTLSIIPNTPTPVSTVTSSANPSAAGNSVTFTDTVCGLGATPTGTVTFKDGATSLGPGTLVAGGGTNCAQATVSTSALSAGSRSITGVYGGDVTFGPSTSNTLTQVVNGPPVTHFVVSAPASATAGTAVNVTVTAKDAGENTVTGYGGTLTWTSSDPSAVLPSSSTSLTNGVGVEPVTFSTAGSRTVTVTDGSSITGTSGGVTVEPGAVTHFAVSAPASATAGTPVTATVTALDAAGNTVTNYSGSVAWSSTDSAAVLPPTATSLTNGVTSKQITFRTSGSQTVTVTDIVANTGTSGSVAVDPGAVTHFAVSAPASTTSGTPETVTVTAMDAAGNTVTSYAGSVTWASTDSAAVLPSSPTSLTGGAGTEQITFTTSGSQTVTATDGSISGTSNSVAVDPGAADHFVVAAPASATVDKAVTATVTAKDAAENTVTGYAGSVAWTSTDSAAVLPSSPTILTNGVGTDSITFHTKGSWTVTATDFFAITGTSNNVTVKPAGVTFIPVTVTHFAVTAPASATAGTTVTVTVTAKDAGDNTVTSYDGTVAWTSTDAAAVLPSSPTSISNGVGTARVTFGTSGGRTVTATDTGSITGTSNNVQVSPRAVTGVQARGGVASIIASWAAVTGASGYTATADPGPSSCSTTTATSCVLGGVAGTAYTVRVVAHLQDGGDSAASAPSNMVIPTQPKAPDTAPDSGNAGLTTDKGDVPAAQPGDTFTVIGAGFAANSTVRITVYSAPRMLATGVTDRSGKLRLPVTLPADLAPGKHTVLAYGVAPDGSTRRLTLTVTVAAKADDGGLPTTGVNALSTALLGVLFTAAGLALAIRPLRRRSARS</sequence>
<keyword evidence="1" id="KW-0732">Signal</keyword>
<feature type="transmembrane region" description="Helical" evidence="5">
    <location>
        <begin position="1148"/>
        <end position="1167"/>
    </location>
</feature>
<evidence type="ECO:0000313" key="8">
    <source>
        <dbReference type="Proteomes" id="UP000637628"/>
    </source>
</evidence>
<name>A0ABQ3YS13_9ACTN</name>
<dbReference type="Gene3D" id="2.60.40.10">
    <property type="entry name" value="Immunoglobulins"/>
    <property type="match status" value="3"/>
</dbReference>
<reference evidence="7 8" key="1">
    <citation type="submission" date="2021-01" db="EMBL/GenBank/DDBJ databases">
        <title>Whole genome shotgun sequence of Actinoplanes durhamensis NBRC 14914.</title>
        <authorList>
            <person name="Komaki H."/>
            <person name="Tamura T."/>
        </authorList>
    </citation>
    <scope>NUCLEOTIDE SEQUENCE [LARGE SCALE GENOMIC DNA]</scope>
    <source>
        <strain evidence="7 8">NBRC 14914</strain>
    </source>
</reference>
<evidence type="ECO:0000256" key="3">
    <source>
        <dbReference type="ARBA" id="ARBA00023180"/>
    </source>
</evidence>
<dbReference type="InterPro" id="IPR013783">
    <property type="entry name" value="Ig-like_fold"/>
</dbReference>
<dbReference type="InterPro" id="IPR032109">
    <property type="entry name" value="Big_3_5"/>
</dbReference>
<proteinExistence type="predicted"/>
<evidence type="ECO:0000256" key="5">
    <source>
        <dbReference type="SAM" id="Phobius"/>
    </source>
</evidence>
<dbReference type="Pfam" id="PF16640">
    <property type="entry name" value="Big_3_5"/>
    <property type="match status" value="1"/>
</dbReference>
<dbReference type="RefSeq" id="WP_203725918.1">
    <property type="nucleotide sequence ID" value="NZ_BAAATX010000002.1"/>
</dbReference>
<gene>
    <name evidence="7" type="ORF">Adu01nite_16440</name>
</gene>
<comment type="caution">
    <text evidence="7">The sequence shown here is derived from an EMBL/GenBank/DDBJ whole genome shotgun (WGS) entry which is preliminary data.</text>
</comment>
<dbReference type="PANTHER" id="PTHR46580">
    <property type="entry name" value="SENSOR KINASE-RELATED"/>
    <property type="match status" value="1"/>
</dbReference>
<dbReference type="SUPFAM" id="SSF69318">
    <property type="entry name" value="Integrin alpha N-terminal domain"/>
    <property type="match status" value="1"/>
</dbReference>
<organism evidence="7 8">
    <name type="scientific">Paractinoplanes durhamensis</name>
    <dbReference type="NCBI Taxonomy" id="113563"/>
    <lineage>
        <taxon>Bacteria</taxon>
        <taxon>Bacillati</taxon>
        <taxon>Actinomycetota</taxon>
        <taxon>Actinomycetes</taxon>
        <taxon>Micromonosporales</taxon>
        <taxon>Micromonosporaceae</taxon>
        <taxon>Paractinoplanes</taxon>
    </lineage>
</organism>
<dbReference type="Proteomes" id="UP000637628">
    <property type="component" value="Unassembled WGS sequence"/>
</dbReference>
<evidence type="ECO:0000256" key="4">
    <source>
        <dbReference type="SAM" id="MobiDB-lite"/>
    </source>
</evidence>
<evidence type="ECO:0000313" key="7">
    <source>
        <dbReference type="EMBL" id="GIE00294.1"/>
    </source>
</evidence>
<dbReference type="EMBL" id="BOML01000013">
    <property type="protein sequence ID" value="GIE00294.1"/>
    <property type="molecule type" value="Genomic_DNA"/>
</dbReference>
<dbReference type="InterPro" id="IPR013519">
    <property type="entry name" value="Int_alpha_beta-p"/>
</dbReference>
<evidence type="ECO:0000256" key="2">
    <source>
        <dbReference type="ARBA" id="ARBA00022737"/>
    </source>
</evidence>
<evidence type="ECO:0000259" key="6">
    <source>
        <dbReference type="Pfam" id="PF16640"/>
    </source>
</evidence>
<keyword evidence="2" id="KW-0677">Repeat</keyword>
<feature type="domain" description="Bacterial Ig-like" evidence="6">
    <location>
        <begin position="361"/>
        <end position="453"/>
    </location>
</feature>
<dbReference type="SMART" id="SM00191">
    <property type="entry name" value="Int_alpha"/>
    <property type="match status" value="5"/>
</dbReference>
<dbReference type="Pfam" id="PF13517">
    <property type="entry name" value="FG-GAP_3"/>
    <property type="match status" value="3"/>
</dbReference>
<dbReference type="InterPro" id="IPR028994">
    <property type="entry name" value="Integrin_alpha_N"/>
</dbReference>
<keyword evidence="5" id="KW-0472">Membrane</keyword>
<evidence type="ECO:0000256" key="1">
    <source>
        <dbReference type="ARBA" id="ARBA00022729"/>
    </source>
</evidence>